<keyword evidence="2" id="KW-0732">Signal</keyword>
<gene>
    <name evidence="3" type="ORF">PJIAN_1573</name>
</gene>
<dbReference type="InterPro" id="IPR052043">
    <property type="entry name" value="PolySaccharide_Degr_Enz"/>
</dbReference>
<dbReference type="RefSeq" id="WP_068701810.1">
    <property type="nucleotide sequence ID" value="NZ_BDCR01000001.1"/>
</dbReference>
<evidence type="ECO:0000256" key="2">
    <source>
        <dbReference type="SAM" id="SignalP"/>
    </source>
</evidence>
<name>A0A170YQR7_9BACT</name>
<evidence type="ECO:0000313" key="3">
    <source>
        <dbReference type="EMBL" id="GAT61983.1"/>
    </source>
</evidence>
<reference evidence="4" key="2">
    <citation type="journal article" date="2017" name="Genome Announc.">
        <title>Draft genome sequence of Paludibacter jiangxiensis NM7(T), a propionate-producing fermentative bacterium.</title>
        <authorList>
            <person name="Qiu Y.-L."/>
            <person name="Tourlousse D.M."/>
            <person name="Matsuura N."/>
            <person name="Ohashi A."/>
            <person name="Sekiguchi Y."/>
        </authorList>
    </citation>
    <scope>NUCLEOTIDE SEQUENCE [LARGE SCALE GENOMIC DNA]</scope>
    <source>
        <strain evidence="4">NM7</strain>
    </source>
</reference>
<evidence type="ECO:0000256" key="1">
    <source>
        <dbReference type="ARBA" id="ARBA00022801"/>
    </source>
</evidence>
<comment type="caution">
    <text evidence="3">The sequence shown here is derived from an EMBL/GenBank/DDBJ whole genome shotgun (WGS) entry which is preliminary data.</text>
</comment>
<feature type="signal peptide" evidence="2">
    <location>
        <begin position="1"/>
        <end position="18"/>
    </location>
</feature>
<dbReference type="PANTHER" id="PTHR33886">
    <property type="entry name" value="UNSATURATED RHAMNOGALACTURONAN HYDROLASE (EUROFUNG)"/>
    <property type="match status" value="1"/>
</dbReference>
<dbReference type="InterPro" id="IPR008928">
    <property type="entry name" value="6-hairpin_glycosidase_sf"/>
</dbReference>
<dbReference type="OrthoDB" id="9807186at2"/>
<protein>
    <submittedName>
        <fullName evidence="3">Rhamnogalacturonyl hydrolase YesR</fullName>
    </submittedName>
</protein>
<dbReference type="Gene3D" id="1.50.10.10">
    <property type="match status" value="1"/>
</dbReference>
<organism evidence="3 4">
    <name type="scientific">Paludibacter jiangxiensis</name>
    <dbReference type="NCBI Taxonomy" id="681398"/>
    <lineage>
        <taxon>Bacteria</taxon>
        <taxon>Pseudomonadati</taxon>
        <taxon>Bacteroidota</taxon>
        <taxon>Bacteroidia</taxon>
        <taxon>Bacteroidales</taxon>
        <taxon>Paludibacteraceae</taxon>
        <taxon>Paludibacter</taxon>
    </lineage>
</organism>
<accession>A0A170YQR7</accession>
<feature type="chain" id="PRO_5007904877" evidence="2">
    <location>
        <begin position="19"/>
        <end position="404"/>
    </location>
</feature>
<keyword evidence="1 3" id="KW-0378">Hydrolase</keyword>
<dbReference type="PANTHER" id="PTHR33886:SF8">
    <property type="entry name" value="UNSATURATED RHAMNOGALACTURONAN HYDROLASE (EUROFUNG)"/>
    <property type="match status" value="1"/>
</dbReference>
<dbReference type="Pfam" id="PF07470">
    <property type="entry name" value="Glyco_hydro_88"/>
    <property type="match status" value="1"/>
</dbReference>
<keyword evidence="4" id="KW-1185">Reference proteome</keyword>
<proteinExistence type="predicted"/>
<dbReference type="InterPro" id="IPR010905">
    <property type="entry name" value="Glyco_hydro_88"/>
</dbReference>
<sequence length="404" mass="46018">MKKLLILLLLFADITIQAQSNDLSVIRSVADNILSEHSYNIVDKKTGKVYANSKNLPAGGDFAFQSKYLEWRYVDGVLNMAMLDLFKQTGDERYKDFVLKNYRFIFDNSAFIRREYENGIRNPAYYRFAAMKSLDDCGAMTAGLIGAIQYDNRADYKAYIDRVGDYILHKEGRLADGTLSREPEGHKIVWLDDLYMSVSFLSQMGDYSKNSEYLDFAAKQVILFSNLLYDSITGLYFHCYYDYLKEPGVAHWGRANGWSIYAQAYLLDVLPENHPLRPQLLQIFRRQILGFSRYQSQSGLWHQLLDKNDSYPETSCSAMFAYAVAKGVNRGWIDKEFGSIALRAWEGVCKQVSEKGEVSGICIGTGISHDLVFYYTRPTPLNDAHGLGAIIQAGLEINKMKNSK</sequence>
<dbReference type="STRING" id="681398.PJIAN_1573"/>
<dbReference type="Proteomes" id="UP000076586">
    <property type="component" value="Unassembled WGS sequence"/>
</dbReference>
<dbReference type="SUPFAM" id="SSF48208">
    <property type="entry name" value="Six-hairpin glycosidases"/>
    <property type="match status" value="1"/>
</dbReference>
<dbReference type="InterPro" id="IPR012341">
    <property type="entry name" value="6hp_glycosidase-like_sf"/>
</dbReference>
<reference evidence="4" key="1">
    <citation type="submission" date="2016-04" db="EMBL/GenBank/DDBJ databases">
        <title>Draft genome sequence of Paludibacter jiangxiensis strain NM7.</title>
        <authorList>
            <person name="Qiu Y."/>
            <person name="Matsuura N."/>
            <person name="Ohashi A."/>
            <person name="Tourlousse M.D."/>
            <person name="Sekiguchi Y."/>
        </authorList>
    </citation>
    <scope>NUCLEOTIDE SEQUENCE [LARGE SCALE GENOMIC DNA]</scope>
    <source>
        <strain evidence="4">NM7</strain>
    </source>
</reference>
<dbReference type="GO" id="GO:0016787">
    <property type="term" value="F:hydrolase activity"/>
    <property type="evidence" value="ECO:0007669"/>
    <property type="project" value="UniProtKB-KW"/>
</dbReference>
<dbReference type="GO" id="GO:0005975">
    <property type="term" value="P:carbohydrate metabolic process"/>
    <property type="evidence" value="ECO:0007669"/>
    <property type="project" value="InterPro"/>
</dbReference>
<dbReference type="AlphaFoldDB" id="A0A170YQR7"/>
<dbReference type="EMBL" id="BDCR01000001">
    <property type="protein sequence ID" value="GAT61983.1"/>
    <property type="molecule type" value="Genomic_DNA"/>
</dbReference>
<evidence type="ECO:0000313" key="4">
    <source>
        <dbReference type="Proteomes" id="UP000076586"/>
    </source>
</evidence>